<evidence type="ECO:0000313" key="3">
    <source>
        <dbReference type="Proteomes" id="UP000619244"/>
    </source>
</evidence>
<comment type="caution">
    <text evidence="2">The sequence shown here is derived from an EMBL/GenBank/DDBJ whole genome shotgun (WGS) entry which is preliminary data.</text>
</comment>
<reference evidence="2" key="2">
    <citation type="submission" date="2020-09" db="EMBL/GenBank/DDBJ databases">
        <authorList>
            <person name="Sun Q."/>
            <person name="Ohkuma M."/>
        </authorList>
    </citation>
    <scope>NUCLEOTIDE SEQUENCE</scope>
    <source>
        <strain evidence="2">JCM 4790</strain>
    </source>
</reference>
<accession>A0A918U325</accession>
<dbReference type="EMBL" id="BMVU01000021">
    <property type="protein sequence ID" value="GGX84381.1"/>
    <property type="molecule type" value="Genomic_DNA"/>
</dbReference>
<gene>
    <name evidence="2" type="ORF">GCM10010358_43220</name>
</gene>
<name>A0A918U325_9ACTN</name>
<reference evidence="2" key="1">
    <citation type="journal article" date="2014" name="Int. J. Syst. Evol. Microbiol.">
        <title>Complete genome sequence of Corynebacterium casei LMG S-19264T (=DSM 44701T), isolated from a smear-ripened cheese.</title>
        <authorList>
            <consortium name="US DOE Joint Genome Institute (JGI-PGF)"/>
            <person name="Walter F."/>
            <person name="Albersmeier A."/>
            <person name="Kalinowski J."/>
            <person name="Ruckert C."/>
        </authorList>
    </citation>
    <scope>NUCLEOTIDE SEQUENCE</scope>
    <source>
        <strain evidence="2">JCM 4790</strain>
    </source>
</reference>
<dbReference type="Proteomes" id="UP000619244">
    <property type="component" value="Unassembled WGS sequence"/>
</dbReference>
<keyword evidence="3" id="KW-1185">Reference proteome</keyword>
<proteinExistence type="predicted"/>
<feature type="region of interest" description="Disordered" evidence="1">
    <location>
        <begin position="1"/>
        <end position="26"/>
    </location>
</feature>
<evidence type="ECO:0000256" key="1">
    <source>
        <dbReference type="SAM" id="MobiDB-lite"/>
    </source>
</evidence>
<feature type="compositionally biased region" description="Low complexity" evidence="1">
    <location>
        <begin position="17"/>
        <end position="26"/>
    </location>
</feature>
<dbReference type="AlphaFoldDB" id="A0A918U325"/>
<organism evidence="2 3">
    <name type="scientific">Streptomyces minutiscleroticus</name>
    <dbReference type="NCBI Taxonomy" id="68238"/>
    <lineage>
        <taxon>Bacteria</taxon>
        <taxon>Bacillati</taxon>
        <taxon>Actinomycetota</taxon>
        <taxon>Actinomycetes</taxon>
        <taxon>Kitasatosporales</taxon>
        <taxon>Streptomycetaceae</taxon>
        <taxon>Streptomyces</taxon>
    </lineage>
</organism>
<sequence>MDDVTVPRPVAPDRNRSAAAASRARTRLTAAEPTAILVESTAASIDPPTATSIDVLYVRYEPFHYFFTY</sequence>
<evidence type="ECO:0000313" key="2">
    <source>
        <dbReference type="EMBL" id="GGX84381.1"/>
    </source>
</evidence>
<protein>
    <submittedName>
        <fullName evidence="2">Uncharacterized protein</fullName>
    </submittedName>
</protein>
<dbReference type="RefSeq" id="WP_190191932.1">
    <property type="nucleotide sequence ID" value="NZ_BMVU01000021.1"/>
</dbReference>